<comment type="caution">
    <text evidence="2">The sequence shown here is derived from an EMBL/GenBank/DDBJ whole genome shotgun (WGS) entry which is preliminary data.</text>
</comment>
<dbReference type="Proteomes" id="UP001310022">
    <property type="component" value="Unassembled WGS sequence"/>
</dbReference>
<evidence type="ECO:0000313" key="3">
    <source>
        <dbReference type="Proteomes" id="UP001310022"/>
    </source>
</evidence>
<organism evidence="2 3">
    <name type="scientific">Persicobacter diffluens</name>
    <dbReference type="NCBI Taxonomy" id="981"/>
    <lineage>
        <taxon>Bacteria</taxon>
        <taxon>Pseudomonadati</taxon>
        <taxon>Bacteroidota</taxon>
        <taxon>Cytophagia</taxon>
        <taxon>Cytophagales</taxon>
        <taxon>Persicobacteraceae</taxon>
        <taxon>Persicobacter</taxon>
    </lineage>
</organism>
<keyword evidence="3" id="KW-1185">Reference proteome</keyword>
<dbReference type="RefSeq" id="WP_338240152.1">
    <property type="nucleotide sequence ID" value="NZ_BQKE01000014.1"/>
</dbReference>
<sequence length="95" mass="11406">MKYLLFLLFMMTGFHASAQQFRPGQEVIHEDSRMLFRVVSIQYKEWRGTYRYTAVNDRFNLKIRNTRGDEFLEFDAAKAKAQAKSLRKKENKHKK</sequence>
<feature type="signal peptide" evidence="1">
    <location>
        <begin position="1"/>
        <end position="18"/>
    </location>
</feature>
<accession>A0AAN4W597</accession>
<dbReference type="EMBL" id="BQKE01000014">
    <property type="protein sequence ID" value="GJM65104.1"/>
    <property type="molecule type" value="Genomic_DNA"/>
</dbReference>
<gene>
    <name evidence="2" type="ORF">PEDI_56560</name>
</gene>
<keyword evidence="1" id="KW-0732">Signal</keyword>
<evidence type="ECO:0000313" key="2">
    <source>
        <dbReference type="EMBL" id="GJM65104.1"/>
    </source>
</evidence>
<evidence type="ECO:0000256" key="1">
    <source>
        <dbReference type="SAM" id="SignalP"/>
    </source>
</evidence>
<proteinExistence type="predicted"/>
<feature type="chain" id="PRO_5042964008" evidence="1">
    <location>
        <begin position="19"/>
        <end position="95"/>
    </location>
</feature>
<name>A0AAN4W597_9BACT</name>
<protein>
    <submittedName>
        <fullName evidence="2">Uncharacterized protein</fullName>
    </submittedName>
</protein>
<reference evidence="2 3" key="1">
    <citation type="submission" date="2021-12" db="EMBL/GenBank/DDBJ databases">
        <title>Genome sequencing of bacteria with rrn-lacking chromosome and rrn-plasmid.</title>
        <authorList>
            <person name="Anda M."/>
            <person name="Iwasaki W."/>
        </authorList>
    </citation>
    <scope>NUCLEOTIDE SEQUENCE [LARGE SCALE GENOMIC DNA]</scope>
    <source>
        <strain evidence="2 3">NBRC 15940</strain>
    </source>
</reference>
<dbReference type="AlphaFoldDB" id="A0AAN4W597"/>